<keyword evidence="2 4" id="KW-0472">Membrane</keyword>
<dbReference type="Proteomes" id="UP000307507">
    <property type="component" value="Unassembled WGS sequence"/>
</dbReference>
<dbReference type="PRINTS" id="PR01021">
    <property type="entry name" value="OMPADOMAIN"/>
</dbReference>
<organism evidence="6 7">
    <name type="scientific">Flavobacterium supellecticarium</name>
    <dbReference type="NCBI Taxonomy" id="2565924"/>
    <lineage>
        <taxon>Bacteria</taxon>
        <taxon>Pseudomonadati</taxon>
        <taxon>Bacteroidota</taxon>
        <taxon>Flavobacteriia</taxon>
        <taxon>Flavobacteriales</taxon>
        <taxon>Flavobacteriaceae</taxon>
        <taxon>Flavobacterium</taxon>
    </lineage>
</organism>
<gene>
    <name evidence="6" type="ORF">E6C50_04700</name>
</gene>
<dbReference type="RefSeq" id="WP_136402029.1">
    <property type="nucleotide sequence ID" value="NZ_SSNZ01000001.1"/>
</dbReference>
<dbReference type="Gene3D" id="2.120.10.30">
    <property type="entry name" value="TolB, C-terminal domain"/>
    <property type="match status" value="1"/>
</dbReference>
<accession>A0A4V3W921</accession>
<keyword evidence="6" id="KW-0966">Cell projection</keyword>
<dbReference type="Gene3D" id="1.25.40.10">
    <property type="entry name" value="Tetratricopeptide repeat domain"/>
    <property type="match status" value="1"/>
</dbReference>
<dbReference type="InterPro" id="IPR050330">
    <property type="entry name" value="Bact_OuterMem_StrucFunc"/>
</dbReference>
<comment type="caution">
    <text evidence="6">The sequence shown here is derived from an EMBL/GenBank/DDBJ whole genome shotgun (WGS) entry which is preliminary data.</text>
</comment>
<dbReference type="SUPFAM" id="SSF48452">
    <property type="entry name" value="TPR-like"/>
    <property type="match status" value="1"/>
</dbReference>
<dbReference type="InterPro" id="IPR011990">
    <property type="entry name" value="TPR-like_helical_dom_sf"/>
</dbReference>
<name>A0A4V3W921_9FLAO</name>
<evidence type="ECO:0000256" key="3">
    <source>
        <dbReference type="ARBA" id="ARBA00023237"/>
    </source>
</evidence>
<keyword evidence="3" id="KW-0998">Cell outer membrane</keyword>
<dbReference type="PANTHER" id="PTHR30329:SF21">
    <property type="entry name" value="LIPOPROTEIN YIAD-RELATED"/>
    <property type="match status" value="1"/>
</dbReference>
<keyword evidence="6" id="KW-0282">Flagellum</keyword>
<dbReference type="Pfam" id="PF07676">
    <property type="entry name" value="PD40"/>
    <property type="match status" value="3"/>
</dbReference>
<dbReference type="InterPro" id="IPR006664">
    <property type="entry name" value="OMP_bac"/>
</dbReference>
<dbReference type="InterPro" id="IPR011042">
    <property type="entry name" value="6-blade_b-propeller_TolB-like"/>
</dbReference>
<dbReference type="CDD" id="cd07185">
    <property type="entry name" value="OmpA_C-like"/>
    <property type="match status" value="1"/>
</dbReference>
<dbReference type="EMBL" id="SSNZ01000001">
    <property type="protein sequence ID" value="THF53506.1"/>
    <property type="molecule type" value="Genomic_DNA"/>
</dbReference>
<dbReference type="SUPFAM" id="SSF103088">
    <property type="entry name" value="OmpA-like"/>
    <property type="match status" value="1"/>
</dbReference>
<comment type="subcellular location">
    <subcellularLocation>
        <location evidence="1">Cell outer membrane</location>
    </subcellularLocation>
</comment>
<dbReference type="InterPro" id="IPR008969">
    <property type="entry name" value="CarboxyPept-like_regulatory"/>
</dbReference>
<evidence type="ECO:0000313" key="7">
    <source>
        <dbReference type="Proteomes" id="UP000307507"/>
    </source>
</evidence>
<dbReference type="SUPFAM" id="SSF49464">
    <property type="entry name" value="Carboxypeptidase regulatory domain-like"/>
    <property type="match status" value="1"/>
</dbReference>
<dbReference type="Gene3D" id="2.60.40.1120">
    <property type="entry name" value="Carboxypeptidase-like, regulatory domain"/>
    <property type="match status" value="1"/>
</dbReference>
<dbReference type="Gene3D" id="3.30.1330.60">
    <property type="entry name" value="OmpA-like domain"/>
    <property type="match status" value="1"/>
</dbReference>
<proteinExistence type="predicted"/>
<evidence type="ECO:0000256" key="4">
    <source>
        <dbReference type="PROSITE-ProRule" id="PRU00473"/>
    </source>
</evidence>
<reference evidence="6 7" key="1">
    <citation type="submission" date="2019-04" db="EMBL/GenBank/DDBJ databases">
        <title>Flavobacterium sp. nov. isolated from construction timber.</title>
        <authorList>
            <person name="Lin S.-Y."/>
            <person name="Chang C.-T."/>
            <person name="Young C.-C."/>
        </authorList>
    </citation>
    <scope>NUCLEOTIDE SEQUENCE [LARGE SCALE GENOMIC DNA]</scope>
    <source>
        <strain evidence="6 7">CC-CTC003</strain>
    </source>
</reference>
<dbReference type="PROSITE" id="PS51123">
    <property type="entry name" value="OMPA_2"/>
    <property type="match status" value="1"/>
</dbReference>
<dbReference type="PANTHER" id="PTHR30329">
    <property type="entry name" value="STATOR ELEMENT OF FLAGELLAR MOTOR COMPLEX"/>
    <property type="match status" value="1"/>
</dbReference>
<sequence length="648" mass="72738">MKKIVLQFGLMMLVSTGVYSQSGKIKTANKEYDNYAYIDAIKTYEKIADKGYKSVEVLEKLGDSYYFNGKLDQAAKWYGELFALSQDVEAEYYYRYAQSLKSVGDYEKANRMLAKFHEKNASDIRGKMYQNQTDYLEVIKRNSGRFTIDNAGINSQYSDYGSAFTGDKMVFVSARDTSGVFSKRVHTWTGESFTNMYAVTINQDGSLSQPERFAREINTRFHEATPVFTKDGNTMYFTRNNFNNGKKGKDNAKTTLLKVYRATLKDGKWTNVTELPFNSDSYSVAHPTLSPDEKTLYFVSNMPGTLGQSDIFKVEIKTDGSFGTPQNLGPTINTPGRETFPFVSENNELYFASDGHLGLGGLDIFVSKPTNDGTYKKVMNIGAPANSPKDDFAFLINPSTKKGFLTSNRDGGQGADDIYTFIENIPLQYACEQLLAGVVTDSETGAPLQNATVTLFDENFKVLKTITTDANGNYNFGEVDCKHKYFVKAELPEYNTREISVIIPEVSGTTNLPVALDKTVKPVQTGDDLAKTFGIKIIYFDLDKWNIRPDAAVDLAKIVEVMKDYPKMKIDVRSHTDSRQTHQYNERLSDRRAKSTIAWMVKQGIDPSRLTGKGYGETQLLNKCADGVPCSEAEHQLNRRSEFIIISM</sequence>
<evidence type="ECO:0000313" key="6">
    <source>
        <dbReference type="EMBL" id="THF53506.1"/>
    </source>
</evidence>
<dbReference type="Pfam" id="PF13620">
    <property type="entry name" value="CarboxypepD_reg"/>
    <property type="match status" value="1"/>
</dbReference>
<protein>
    <submittedName>
        <fullName evidence="6">Flagellar motor protein MotB</fullName>
    </submittedName>
</protein>
<dbReference type="AlphaFoldDB" id="A0A4V3W921"/>
<dbReference type="InterPro" id="IPR036737">
    <property type="entry name" value="OmpA-like_sf"/>
</dbReference>
<dbReference type="InterPro" id="IPR011659">
    <property type="entry name" value="WD40"/>
</dbReference>
<evidence type="ECO:0000256" key="1">
    <source>
        <dbReference type="ARBA" id="ARBA00004442"/>
    </source>
</evidence>
<keyword evidence="7" id="KW-1185">Reference proteome</keyword>
<feature type="domain" description="OmpA-like" evidence="5">
    <location>
        <begin position="527"/>
        <end position="648"/>
    </location>
</feature>
<dbReference type="GO" id="GO:0009279">
    <property type="term" value="C:cell outer membrane"/>
    <property type="evidence" value="ECO:0007669"/>
    <property type="project" value="UniProtKB-SubCell"/>
</dbReference>
<dbReference type="OrthoDB" id="9809364at2"/>
<evidence type="ECO:0000256" key="2">
    <source>
        <dbReference type="ARBA" id="ARBA00023136"/>
    </source>
</evidence>
<dbReference type="Pfam" id="PF00691">
    <property type="entry name" value="OmpA"/>
    <property type="match status" value="1"/>
</dbReference>
<keyword evidence="6" id="KW-0969">Cilium</keyword>
<dbReference type="InterPro" id="IPR006665">
    <property type="entry name" value="OmpA-like"/>
</dbReference>
<dbReference type="SUPFAM" id="SSF82171">
    <property type="entry name" value="DPP6 N-terminal domain-like"/>
    <property type="match status" value="1"/>
</dbReference>
<evidence type="ECO:0000259" key="5">
    <source>
        <dbReference type="PROSITE" id="PS51123"/>
    </source>
</evidence>